<evidence type="ECO:0000313" key="4">
    <source>
        <dbReference type="Proteomes" id="UP000007967"/>
    </source>
</evidence>
<feature type="transmembrane region" description="Helical" evidence="2">
    <location>
        <begin position="64"/>
        <end position="85"/>
    </location>
</feature>
<feature type="transmembrane region" description="Helical" evidence="2">
    <location>
        <begin position="130"/>
        <end position="150"/>
    </location>
</feature>
<evidence type="ECO:0000256" key="2">
    <source>
        <dbReference type="SAM" id="Phobius"/>
    </source>
</evidence>
<feature type="compositionally biased region" description="Polar residues" evidence="1">
    <location>
        <begin position="17"/>
        <end position="26"/>
    </location>
</feature>
<feature type="region of interest" description="Disordered" evidence="1">
    <location>
        <begin position="1"/>
        <end position="26"/>
    </location>
</feature>
<dbReference type="PANTHER" id="PTHR34821:SF2">
    <property type="entry name" value="INNER MEMBRANE PROTEIN YDCZ"/>
    <property type="match status" value="1"/>
</dbReference>
<name>D2PV67_KRIFD</name>
<dbReference type="Proteomes" id="UP000007967">
    <property type="component" value="Chromosome"/>
</dbReference>
<dbReference type="AlphaFoldDB" id="D2PV67"/>
<feature type="transmembrane region" description="Helical" evidence="2">
    <location>
        <begin position="228"/>
        <end position="256"/>
    </location>
</feature>
<keyword evidence="2" id="KW-1133">Transmembrane helix</keyword>
<protein>
    <recommendedName>
        <fullName evidence="5">Transporter family-2 protein</fullName>
    </recommendedName>
</protein>
<dbReference type="OrthoDB" id="6463253at2"/>
<keyword evidence="4" id="KW-1185">Reference proteome</keyword>
<keyword evidence="2" id="KW-0472">Membrane</keyword>
<dbReference type="GO" id="GO:0005886">
    <property type="term" value="C:plasma membrane"/>
    <property type="evidence" value="ECO:0007669"/>
    <property type="project" value="TreeGrafter"/>
</dbReference>
<feature type="transmembrane region" description="Helical" evidence="2">
    <location>
        <begin position="195"/>
        <end position="216"/>
    </location>
</feature>
<evidence type="ECO:0000256" key="1">
    <source>
        <dbReference type="SAM" id="MobiDB-lite"/>
    </source>
</evidence>
<feature type="transmembrane region" description="Helical" evidence="2">
    <location>
        <begin position="293"/>
        <end position="314"/>
    </location>
</feature>
<feature type="transmembrane region" description="Helical" evidence="2">
    <location>
        <begin position="33"/>
        <end position="52"/>
    </location>
</feature>
<dbReference type="InterPro" id="IPR006750">
    <property type="entry name" value="YdcZ"/>
</dbReference>
<dbReference type="PANTHER" id="PTHR34821">
    <property type="entry name" value="INNER MEMBRANE PROTEIN YDCZ"/>
    <property type="match status" value="1"/>
</dbReference>
<keyword evidence="2" id="KW-0812">Transmembrane</keyword>
<reference evidence="3 4" key="2">
    <citation type="journal article" date="2010" name="Stand. Genomic Sci.">
        <title>Complete genome sequence of Kribbella flavida type strain (IFO 14399).</title>
        <authorList>
            <person name="Pukall R."/>
            <person name="Lapidus A."/>
            <person name="Glavina Del Rio T."/>
            <person name="Copeland A."/>
            <person name="Tice H."/>
            <person name="Cheng J.-F."/>
            <person name="Lucas S."/>
            <person name="Chen F."/>
            <person name="Nolan M."/>
            <person name="LaButti K."/>
            <person name="Pati A."/>
            <person name="Ivanova N."/>
            <person name="Mavrommatis K."/>
            <person name="Mikhailova N."/>
            <person name="Pitluck S."/>
            <person name="Bruce D."/>
            <person name="Goodwin L."/>
            <person name="Land M."/>
            <person name="Hauser L."/>
            <person name="Chang Y.-J."/>
            <person name="Jeffries C.D."/>
            <person name="Chen A."/>
            <person name="Palaniappan K."/>
            <person name="Chain P."/>
            <person name="Rohde M."/>
            <person name="Goeker M."/>
            <person name="Bristow J."/>
            <person name="Eisen J.A."/>
            <person name="Markowitz V."/>
            <person name="Hugenholtz P."/>
            <person name="Kyrpides N.C."/>
            <person name="Klenk H.-P."/>
            <person name="Brettin T."/>
        </authorList>
    </citation>
    <scope>NUCLEOTIDE SEQUENCE [LARGE SCALE GENOMIC DNA]</scope>
    <source>
        <strain evidence="4">DSM 17836 / JCM 10339 / NBRC 14399</strain>
    </source>
</reference>
<dbReference type="HOGENOM" id="CLU_072587_0_0_11"/>
<organism evidence="3 4">
    <name type="scientific">Kribbella flavida (strain DSM 17836 / JCM 10339 / NBRC 14399)</name>
    <dbReference type="NCBI Taxonomy" id="479435"/>
    <lineage>
        <taxon>Bacteria</taxon>
        <taxon>Bacillati</taxon>
        <taxon>Actinomycetota</taxon>
        <taxon>Actinomycetes</taxon>
        <taxon>Propionibacteriales</taxon>
        <taxon>Kribbellaceae</taxon>
        <taxon>Kribbella</taxon>
    </lineage>
</organism>
<proteinExistence type="predicted"/>
<feature type="transmembrane region" description="Helical" evidence="2">
    <location>
        <begin position="321"/>
        <end position="341"/>
    </location>
</feature>
<reference evidence="4" key="1">
    <citation type="submission" date="2009-09" db="EMBL/GenBank/DDBJ databases">
        <title>The complete genome of Kribbella flavida DSM 17836.</title>
        <authorList>
            <consortium name="US DOE Joint Genome Institute (JGI-PGF)"/>
            <person name="Lucas S."/>
            <person name="Copeland A."/>
            <person name="Lapidus A."/>
            <person name="Glavina del Rio T."/>
            <person name="Dalin E."/>
            <person name="Tice H."/>
            <person name="Bruce D."/>
            <person name="Goodwin L."/>
            <person name="Pitluck S."/>
            <person name="Kyrpides N."/>
            <person name="Mavromatis K."/>
            <person name="Ivanova N."/>
            <person name="Saunders E."/>
            <person name="Brettin T."/>
            <person name="Detter J.C."/>
            <person name="Han C."/>
            <person name="Larimer F."/>
            <person name="Land M."/>
            <person name="Hauser L."/>
            <person name="Markowitz V."/>
            <person name="Cheng J.-F."/>
            <person name="Hugenholtz P."/>
            <person name="Woyke T."/>
            <person name="Wu D."/>
            <person name="Pukall R."/>
            <person name="Klenk H.-P."/>
            <person name="Eisen J.A."/>
        </authorList>
    </citation>
    <scope>NUCLEOTIDE SEQUENCE [LARGE SCALE GENOMIC DNA]</scope>
    <source>
        <strain evidence="4">DSM 17836 / JCM 10339 / NBRC 14399</strain>
    </source>
</reference>
<sequence>MRTGVRRVTPDGHDGGVTTTDSRPVRSAQQHQIIGLAAAFGIGMLVAIQSRLNGDLGNRLGDGIPAALISFGSGLVILLVAAAVVPRIRQSLGNVWRTVRTPSTGAGGGLRWWQCIGGIAGAFLVATQSITVAVIGVAVFTVAVVAGQAVSSLVVDRLGFGPAGPQPYTTLRVVGAIVALLAVVLAVSDRLNHPSGLLLAILPALAGVGTAVQQAINGRVARTASPDAYGAVAAGVINFVVGTTALLIVFLVDLAVRGTPNPLPSEPWLYLGGACGVIFISAAASVVRVVGVFVLGLGTIAGQLIASLLLDLFLPAADKDVTLPVVAGTLLALVAVVVAAVPNLRRS</sequence>
<gene>
    <name evidence="3" type="ordered locus">Kfla_4314</name>
</gene>
<evidence type="ECO:0000313" key="3">
    <source>
        <dbReference type="EMBL" id="ADB33348.1"/>
    </source>
</evidence>
<dbReference type="EMBL" id="CP001736">
    <property type="protein sequence ID" value="ADB33348.1"/>
    <property type="molecule type" value="Genomic_DNA"/>
</dbReference>
<dbReference type="KEGG" id="kfl:Kfla_4314"/>
<dbReference type="InterPro" id="IPR036259">
    <property type="entry name" value="MFS_trans_sf"/>
</dbReference>
<dbReference type="SUPFAM" id="SSF103473">
    <property type="entry name" value="MFS general substrate transporter"/>
    <property type="match status" value="1"/>
</dbReference>
<feature type="transmembrane region" description="Helical" evidence="2">
    <location>
        <begin position="268"/>
        <end position="287"/>
    </location>
</feature>
<accession>D2PV67</accession>
<evidence type="ECO:0008006" key="5">
    <source>
        <dbReference type="Google" id="ProtNLM"/>
    </source>
</evidence>
<dbReference type="eggNOG" id="COG3238">
    <property type="taxonomic scope" value="Bacteria"/>
</dbReference>
<dbReference type="STRING" id="479435.Kfla_4314"/>
<feature type="transmembrane region" description="Helical" evidence="2">
    <location>
        <begin position="170"/>
        <end position="188"/>
    </location>
</feature>
<dbReference type="Pfam" id="PF04657">
    <property type="entry name" value="DMT_YdcZ"/>
    <property type="match status" value="2"/>
</dbReference>